<evidence type="ECO:0000313" key="1">
    <source>
        <dbReference type="EMBL" id="CAG9333738.1"/>
    </source>
</evidence>
<sequence>MKKIEHKRAFSEIPIQDILVQSISCKEAPKFSDSLQQKRSVFNHKHKKKKPPAQFLTTNRHIRSSSEGNLKLKSLINLEGKEVAKAPKIFPNQIFTDCYDKEGNHDRIMDISESIEVYDVQIPRKSNIVFNWKHLEKNVLKTQEVRPPENSACSRTESTKRIEYDFLQRLNGYPYDETSGTMPEKSGDIYDIIRPLSLERNTSKRNQKRFF</sequence>
<evidence type="ECO:0000313" key="2">
    <source>
        <dbReference type="Proteomes" id="UP001162131"/>
    </source>
</evidence>
<organism evidence="1 2">
    <name type="scientific">Blepharisma stoltei</name>
    <dbReference type="NCBI Taxonomy" id="1481888"/>
    <lineage>
        <taxon>Eukaryota</taxon>
        <taxon>Sar</taxon>
        <taxon>Alveolata</taxon>
        <taxon>Ciliophora</taxon>
        <taxon>Postciliodesmatophora</taxon>
        <taxon>Heterotrichea</taxon>
        <taxon>Heterotrichida</taxon>
        <taxon>Blepharismidae</taxon>
        <taxon>Blepharisma</taxon>
    </lineage>
</organism>
<keyword evidence="2" id="KW-1185">Reference proteome</keyword>
<dbReference type="EMBL" id="CAJZBQ010000057">
    <property type="protein sequence ID" value="CAG9333738.1"/>
    <property type="molecule type" value="Genomic_DNA"/>
</dbReference>
<dbReference type="Proteomes" id="UP001162131">
    <property type="component" value="Unassembled WGS sequence"/>
</dbReference>
<reference evidence="1" key="1">
    <citation type="submission" date="2021-09" db="EMBL/GenBank/DDBJ databases">
        <authorList>
            <consortium name="AG Swart"/>
            <person name="Singh M."/>
            <person name="Singh A."/>
            <person name="Seah K."/>
            <person name="Emmerich C."/>
        </authorList>
    </citation>
    <scope>NUCLEOTIDE SEQUENCE</scope>
    <source>
        <strain evidence="1">ATCC30299</strain>
    </source>
</reference>
<protein>
    <submittedName>
        <fullName evidence="1">Uncharacterized protein</fullName>
    </submittedName>
</protein>
<gene>
    <name evidence="1" type="ORF">BSTOLATCC_MIC59554</name>
</gene>
<name>A0AAU9K3X2_9CILI</name>
<dbReference type="AlphaFoldDB" id="A0AAU9K3X2"/>
<accession>A0AAU9K3X2</accession>
<comment type="caution">
    <text evidence="1">The sequence shown here is derived from an EMBL/GenBank/DDBJ whole genome shotgun (WGS) entry which is preliminary data.</text>
</comment>
<proteinExistence type="predicted"/>